<dbReference type="Proteomes" id="UP000800094">
    <property type="component" value="Unassembled WGS sequence"/>
</dbReference>
<dbReference type="GeneID" id="54583714"/>
<evidence type="ECO:0000313" key="1">
    <source>
        <dbReference type="EMBL" id="KAF2241773.1"/>
    </source>
</evidence>
<sequence length="157" mass="17550">MADPITVIGTAGAIANIIDVATTTINALRDLHDRWKDAGFTLLNLIAQITALKAALSKIQQWLDSENERLQHFQLTMDLDASITCCGMLITRMDSAIQELNRGAAGALDLSSKIKLVLGERKNEEFQKLIDRQISVLSYRRRRTSRNKHRDVRCGST</sequence>
<evidence type="ECO:0008006" key="3">
    <source>
        <dbReference type="Google" id="ProtNLM"/>
    </source>
</evidence>
<dbReference type="EMBL" id="ML987210">
    <property type="protein sequence ID" value="KAF2241773.1"/>
    <property type="molecule type" value="Genomic_DNA"/>
</dbReference>
<protein>
    <recommendedName>
        <fullName evidence="3">Fungal N-terminal domain-containing protein</fullName>
    </recommendedName>
</protein>
<dbReference type="OrthoDB" id="5817230at2759"/>
<keyword evidence="2" id="KW-1185">Reference proteome</keyword>
<organism evidence="1 2">
    <name type="scientific">Trematosphaeria pertusa</name>
    <dbReference type="NCBI Taxonomy" id="390896"/>
    <lineage>
        <taxon>Eukaryota</taxon>
        <taxon>Fungi</taxon>
        <taxon>Dikarya</taxon>
        <taxon>Ascomycota</taxon>
        <taxon>Pezizomycotina</taxon>
        <taxon>Dothideomycetes</taxon>
        <taxon>Pleosporomycetidae</taxon>
        <taxon>Pleosporales</taxon>
        <taxon>Massarineae</taxon>
        <taxon>Trematosphaeriaceae</taxon>
        <taxon>Trematosphaeria</taxon>
    </lineage>
</organism>
<evidence type="ECO:0000313" key="2">
    <source>
        <dbReference type="Proteomes" id="UP000800094"/>
    </source>
</evidence>
<reference evidence="1" key="1">
    <citation type="journal article" date="2020" name="Stud. Mycol.">
        <title>101 Dothideomycetes genomes: a test case for predicting lifestyles and emergence of pathogens.</title>
        <authorList>
            <person name="Haridas S."/>
            <person name="Albert R."/>
            <person name="Binder M."/>
            <person name="Bloem J."/>
            <person name="Labutti K."/>
            <person name="Salamov A."/>
            <person name="Andreopoulos B."/>
            <person name="Baker S."/>
            <person name="Barry K."/>
            <person name="Bills G."/>
            <person name="Bluhm B."/>
            <person name="Cannon C."/>
            <person name="Castanera R."/>
            <person name="Culley D."/>
            <person name="Daum C."/>
            <person name="Ezra D."/>
            <person name="Gonzalez J."/>
            <person name="Henrissat B."/>
            <person name="Kuo A."/>
            <person name="Liang C."/>
            <person name="Lipzen A."/>
            <person name="Lutzoni F."/>
            <person name="Magnuson J."/>
            <person name="Mondo S."/>
            <person name="Nolan M."/>
            <person name="Ohm R."/>
            <person name="Pangilinan J."/>
            <person name="Park H.-J."/>
            <person name="Ramirez L."/>
            <person name="Alfaro M."/>
            <person name="Sun H."/>
            <person name="Tritt A."/>
            <person name="Yoshinaga Y."/>
            <person name="Zwiers L.-H."/>
            <person name="Turgeon B."/>
            <person name="Goodwin S."/>
            <person name="Spatafora J."/>
            <person name="Crous P."/>
            <person name="Grigoriev I."/>
        </authorList>
    </citation>
    <scope>NUCLEOTIDE SEQUENCE</scope>
    <source>
        <strain evidence="1">CBS 122368</strain>
    </source>
</reference>
<dbReference type="RefSeq" id="XP_033676777.1">
    <property type="nucleotide sequence ID" value="XM_033830384.1"/>
</dbReference>
<proteinExistence type="predicted"/>
<dbReference type="AlphaFoldDB" id="A0A6A6HW35"/>
<name>A0A6A6HW35_9PLEO</name>
<accession>A0A6A6HW35</accession>
<gene>
    <name evidence="1" type="ORF">BU26DRAFT_524924</name>
</gene>